<dbReference type="PANTHER" id="PTHR12526:SF629">
    <property type="entry name" value="TEICHURONIC ACID BIOSYNTHESIS GLYCOSYLTRANSFERASE TUAH-RELATED"/>
    <property type="match status" value="1"/>
</dbReference>
<dbReference type="Pfam" id="PF00534">
    <property type="entry name" value="Glycos_transf_1"/>
    <property type="match status" value="1"/>
</dbReference>
<gene>
    <name evidence="4" type="ORF">QUW44_07680</name>
</gene>
<dbReference type="RefSeq" id="WP_289586435.1">
    <property type="nucleotide sequence ID" value="NZ_JAUDDW010000032.1"/>
</dbReference>
<reference evidence="5" key="1">
    <citation type="submission" date="2023-06" db="EMBL/GenBank/DDBJ databases">
        <title>Identification and characterization of horizontal gene transfer across gut microbiota members of farm animals based on homology search.</title>
        <authorList>
            <person name="Zeman M."/>
            <person name="Kubasova T."/>
            <person name="Jahodarova E."/>
            <person name="Nykrynova M."/>
            <person name="Rychlik I."/>
        </authorList>
    </citation>
    <scope>NUCLEOTIDE SEQUENCE [LARGE SCALE GENOMIC DNA]</scope>
    <source>
        <strain evidence="5">161_Gplus</strain>
    </source>
</reference>
<sequence>MVTRQYYDGQGRPKITYHYRGGEGNVPVLCLIQLHDQGQLWEFDSEDELRAYFMDRLAAADDRAVFISDRSDYTLKAFTLMKEDLPRYQVFHSAFTKNGQPNGKLFAVYEPVKQALADHHLSGLISATQQEAADAGKRFATKASYGIPVTYIPDTQLKKKIPFSQRTPGQMVAVARLTNVKRLDHLINTVITLRQKHPEVDLKIYGYDDGWNNYATSHSLRKLVQDNHAEDYIHFCGYQHDLTKVYETAQIEVLTSSYEGFAMALLEAQGHGCPAVSYDINYGPAEIIKDQVSGRLLPEGDLHALYTVLDELLSNPATLESYADHAQEVAARYSFENVAACWKHFVTTDKDIQRVLAD</sequence>
<dbReference type="EMBL" id="JAUDDW010000032">
    <property type="protein sequence ID" value="MDM8267027.1"/>
    <property type="molecule type" value="Genomic_DNA"/>
</dbReference>
<dbReference type="InterPro" id="IPR001296">
    <property type="entry name" value="Glyco_trans_1"/>
</dbReference>
<dbReference type="SUPFAM" id="SSF53756">
    <property type="entry name" value="UDP-Glycosyltransferase/glycogen phosphorylase"/>
    <property type="match status" value="1"/>
</dbReference>
<organism evidence="4 5">
    <name type="scientific">Limosilactobacillus pontis</name>
    <dbReference type="NCBI Taxonomy" id="35787"/>
    <lineage>
        <taxon>Bacteria</taxon>
        <taxon>Bacillati</taxon>
        <taxon>Bacillota</taxon>
        <taxon>Bacilli</taxon>
        <taxon>Lactobacillales</taxon>
        <taxon>Lactobacillaceae</taxon>
        <taxon>Limosilactobacillus</taxon>
    </lineage>
</organism>
<keyword evidence="1 4" id="KW-0328">Glycosyltransferase</keyword>
<dbReference type="Gene3D" id="3.40.50.2000">
    <property type="entry name" value="Glycogen Phosphorylase B"/>
    <property type="match status" value="2"/>
</dbReference>
<dbReference type="EC" id="2.4.-.-" evidence="4"/>
<comment type="caution">
    <text evidence="4">The sequence shown here is derived from an EMBL/GenBank/DDBJ whole genome shotgun (WGS) entry which is preliminary data.</text>
</comment>
<keyword evidence="2 4" id="KW-0808">Transferase</keyword>
<keyword evidence="5" id="KW-1185">Reference proteome</keyword>
<name>A0ABT7UZ98_9LACO</name>
<evidence type="ECO:0000256" key="2">
    <source>
        <dbReference type="ARBA" id="ARBA00022679"/>
    </source>
</evidence>
<evidence type="ECO:0000259" key="3">
    <source>
        <dbReference type="Pfam" id="PF00534"/>
    </source>
</evidence>
<evidence type="ECO:0000313" key="4">
    <source>
        <dbReference type="EMBL" id="MDM8267027.1"/>
    </source>
</evidence>
<dbReference type="PANTHER" id="PTHR12526">
    <property type="entry name" value="GLYCOSYLTRANSFERASE"/>
    <property type="match status" value="1"/>
</dbReference>
<evidence type="ECO:0000256" key="1">
    <source>
        <dbReference type="ARBA" id="ARBA00022676"/>
    </source>
</evidence>
<feature type="domain" description="Glycosyl transferase family 1" evidence="3">
    <location>
        <begin position="159"/>
        <end position="327"/>
    </location>
</feature>
<protein>
    <submittedName>
        <fullName evidence="4">Glycosyltransferase</fullName>
        <ecNumber evidence="4">2.4.-.-</ecNumber>
    </submittedName>
</protein>
<proteinExistence type="predicted"/>
<dbReference type="GO" id="GO:0016757">
    <property type="term" value="F:glycosyltransferase activity"/>
    <property type="evidence" value="ECO:0007669"/>
    <property type="project" value="UniProtKB-KW"/>
</dbReference>
<accession>A0ABT7UZ98</accession>
<dbReference type="Proteomes" id="UP001529343">
    <property type="component" value="Unassembled WGS sequence"/>
</dbReference>
<evidence type="ECO:0000313" key="5">
    <source>
        <dbReference type="Proteomes" id="UP001529343"/>
    </source>
</evidence>